<feature type="transmembrane region" description="Helical" evidence="8">
    <location>
        <begin position="221"/>
        <end position="243"/>
    </location>
</feature>
<reference evidence="10 11" key="1">
    <citation type="submission" date="2020-08" db="EMBL/GenBank/DDBJ databases">
        <title>Genomic Encyclopedia of Type Strains, Phase IV (KMG-IV): sequencing the most valuable type-strain genomes for metagenomic binning, comparative biology and taxonomic classification.</title>
        <authorList>
            <person name="Goeker M."/>
        </authorList>
    </citation>
    <scope>NUCLEOTIDE SEQUENCE [LARGE SCALE GENOMIC DNA]</scope>
    <source>
        <strain evidence="10 11">DSM 104969</strain>
    </source>
</reference>
<organism evidence="10 11">
    <name type="scientific">Dysgonomonas hofstadii</name>
    <dbReference type="NCBI Taxonomy" id="637886"/>
    <lineage>
        <taxon>Bacteria</taxon>
        <taxon>Pseudomonadati</taxon>
        <taxon>Bacteroidota</taxon>
        <taxon>Bacteroidia</taxon>
        <taxon>Bacteroidales</taxon>
        <taxon>Dysgonomonadaceae</taxon>
        <taxon>Dysgonomonas</taxon>
    </lineage>
</organism>
<evidence type="ECO:0000256" key="4">
    <source>
        <dbReference type="ARBA" id="ARBA00022475"/>
    </source>
</evidence>
<dbReference type="Gene3D" id="3.40.1710.10">
    <property type="entry name" value="abc type-2 transporter like domain"/>
    <property type="match status" value="1"/>
</dbReference>
<feature type="transmembrane region" description="Helical" evidence="8">
    <location>
        <begin position="339"/>
        <end position="359"/>
    </location>
</feature>
<evidence type="ECO:0000259" key="9">
    <source>
        <dbReference type="PROSITE" id="PS51012"/>
    </source>
</evidence>
<accession>A0A840CVW2</accession>
<dbReference type="EMBL" id="JACIEP010000017">
    <property type="protein sequence ID" value="MBB4037784.1"/>
    <property type="molecule type" value="Genomic_DNA"/>
</dbReference>
<proteinExistence type="inferred from homology"/>
<dbReference type="PROSITE" id="PS51012">
    <property type="entry name" value="ABC_TM2"/>
    <property type="match status" value="1"/>
</dbReference>
<keyword evidence="5 8" id="KW-0812">Transmembrane</keyword>
<dbReference type="GO" id="GO:0140359">
    <property type="term" value="F:ABC-type transporter activity"/>
    <property type="evidence" value="ECO:0007669"/>
    <property type="project" value="InterPro"/>
</dbReference>
<evidence type="ECO:0000256" key="8">
    <source>
        <dbReference type="SAM" id="Phobius"/>
    </source>
</evidence>
<feature type="transmembrane region" description="Helical" evidence="8">
    <location>
        <begin position="20"/>
        <end position="40"/>
    </location>
</feature>
<evidence type="ECO:0000256" key="7">
    <source>
        <dbReference type="ARBA" id="ARBA00023136"/>
    </source>
</evidence>
<dbReference type="Pfam" id="PF12698">
    <property type="entry name" value="ABC2_membrane_3"/>
    <property type="match status" value="1"/>
</dbReference>
<feature type="transmembrane region" description="Helical" evidence="8">
    <location>
        <begin position="249"/>
        <end position="272"/>
    </location>
</feature>
<dbReference type="InterPro" id="IPR051449">
    <property type="entry name" value="ABC-2_transporter_component"/>
</dbReference>
<keyword evidence="6 8" id="KW-1133">Transmembrane helix</keyword>
<keyword evidence="4" id="KW-1003">Cell membrane</keyword>
<gene>
    <name evidence="10" type="ORF">GGR21_003705</name>
</gene>
<dbReference type="InterPro" id="IPR047817">
    <property type="entry name" value="ABC2_TM_bact-type"/>
</dbReference>
<dbReference type="GO" id="GO:0005886">
    <property type="term" value="C:plasma membrane"/>
    <property type="evidence" value="ECO:0007669"/>
    <property type="project" value="UniProtKB-SubCell"/>
</dbReference>
<evidence type="ECO:0000256" key="1">
    <source>
        <dbReference type="ARBA" id="ARBA00004651"/>
    </source>
</evidence>
<evidence type="ECO:0000313" key="11">
    <source>
        <dbReference type="Proteomes" id="UP000555103"/>
    </source>
</evidence>
<keyword evidence="3" id="KW-0813">Transport</keyword>
<name>A0A840CVW2_9BACT</name>
<dbReference type="AlphaFoldDB" id="A0A840CVW2"/>
<evidence type="ECO:0000256" key="5">
    <source>
        <dbReference type="ARBA" id="ARBA00022692"/>
    </source>
</evidence>
<feature type="domain" description="ABC transmembrane type-2" evidence="9">
    <location>
        <begin position="135"/>
        <end position="365"/>
    </location>
</feature>
<dbReference type="InterPro" id="IPR013525">
    <property type="entry name" value="ABC2_TM"/>
</dbReference>
<evidence type="ECO:0000313" key="10">
    <source>
        <dbReference type="EMBL" id="MBB4037784.1"/>
    </source>
</evidence>
<comment type="subcellular location">
    <subcellularLocation>
        <location evidence="1">Cell membrane</location>
        <topology evidence="1">Multi-pass membrane protein</topology>
    </subcellularLocation>
</comment>
<keyword evidence="11" id="KW-1185">Reference proteome</keyword>
<feature type="transmembrane region" description="Helical" evidence="8">
    <location>
        <begin position="170"/>
        <end position="195"/>
    </location>
</feature>
<comment type="caution">
    <text evidence="10">The sequence shown here is derived from an EMBL/GenBank/DDBJ whole genome shotgun (WGS) entry which is preliminary data.</text>
</comment>
<protein>
    <submittedName>
        <fullName evidence="10">ABC-2 type transport system permease protein</fullName>
    </submittedName>
</protein>
<evidence type="ECO:0000256" key="6">
    <source>
        <dbReference type="ARBA" id="ARBA00022989"/>
    </source>
</evidence>
<dbReference type="RefSeq" id="WP_183308622.1">
    <property type="nucleotide sequence ID" value="NZ_JACIEP010000017.1"/>
</dbReference>
<evidence type="ECO:0000256" key="3">
    <source>
        <dbReference type="ARBA" id="ARBA00022448"/>
    </source>
</evidence>
<sequence length="366" mass="40684">MKQFTSFIRKEIYHITRDPLTLLIMLVLPVIMLLILGFAVSTEITNTSFVVLDESKSTTAEKLIKKMGANEYFSFAGYLNSADEVEKSFQSGKVRMAVIIPTTFGNEIGRTGSDIQLMVDATNPNDASTIVNYFQTIVMQFQQEEAKAGTNRLVINSEVKMLYNPQMKSAYNIVPGMIGMLMLLICALMTSISVVREKELGTMEILLVSPLKPVTIMFAKAVPYLVVAFLDVIMVLLLATFVLDVPIVGSIPLILFLSVIYTFSALALGLLISTITNTQQTAMIACGVGLMLPSMLLSGLIFPVSSMPDILQWISYIVPARWFIDALRSVMIKGLGFEAIWVQFLVLLCMTIFLMSFSIRKFKNRL</sequence>
<dbReference type="PANTHER" id="PTHR30294">
    <property type="entry name" value="MEMBRANE COMPONENT OF ABC TRANSPORTER YHHJ-RELATED"/>
    <property type="match status" value="1"/>
</dbReference>
<dbReference type="PANTHER" id="PTHR30294:SF29">
    <property type="entry name" value="MULTIDRUG ABC TRANSPORTER PERMEASE YBHS-RELATED"/>
    <property type="match status" value="1"/>
</dbReference>
<feature type="transmembrane region" description="Helical" evidence="8">
    <location>
        <begin position="284"/>
        <end position="304"/>
    </location>
</feature>
<evidence type="ECO:0000256" key="2">
    <source>
        <dbReference type="ARBA" id="ARBA00007783"/>
    </source>
</evidence>
<comment type="similarity">
    <text evidence="2">Belongs to the ABC-2 integral membrane protein family.</text>
</comment>
<keyword evidence="7 8" id="KW-0472">Membrane</keyword>
<dbReference type="Proteomes" id="UP000555103">
    <property type="component" value="Unassembled WGS sequence"/>
</dbReference>